<dbReference type="InterPro" id="IPR008308">
    <property type="entry name" value="YpbB-like"/>
</dbReference>
<sequence>MTFFQALIVKSLMAVRDERTVYSVYHILKGKKSSQSIQDAHLYSLQHLFQLYPTLTRNEFDSELKKLQNDKSIIINEDNSCRVLDAGKSAVQETFRNLDLPIYVEGWKQQDIAITFWKRTSLLVQVMSHLTRRQTHYYPIRRETELLLWVKDFFNRTKFSRDELARKAFEELQKMLSGQNFENPYVFVLRLTGANRIGFTAKQAADELNMEQTEYEFRFMNLLHFMIGKMNEEQDQFPLLSSILSGMDKHLSLTNSARTTYQYLLKGKNLDEIAASRGLKLSTIEDHIIEIALNVPGFEIAPYVSEEERHSIAEQLIKTGQKKLKPIRDAVPSATYFQIRLVLAQQGGTA</sequence>
<evidence type="ECO:0000313" key="2">
    <source>
        <dbReference type="EMBL" id="RDI42954.1"/>
    </source>
</evidence>
<evidence type="ECO:0000313" key="3">
    <source>
        <dbReference type="Proteomes" id="UP000255326"/>
    </source>
</evidence>
<evidence type="ECO:0000259" key="1">
    <source>
        <dbReference type="Pfam" id="PF14493"/>
    </source>
</evidence>
<feature type="domain" description="Helicase Helix-turn-helix" evidence="1">
    <location>
        <begin position="256"/>
        <end position="343"/>
    </location>
</feature>
<dbReference type="EMBL" id="QQAY01000004">
    <property type="protein sequence ID" value="RDI42954.1"/>
    <property type="molecule type" value="Genomic_DNA"/>
</dbReference>
<keyword evidence="3" id="KW-1185">Reference proteome</keyword>
<dbReference type="AlphaFoldDB" id="A0A370GKS9"/>
<dbReference type="PIRSF" id="PIRSF021350">
    <property type="entry name" value="UCP021350"/>
    <property type="match status" value="1"/>
</dbReference>
<protein>
    <submittedName>
        <fullName evidence="2">Uncharacterized protein YpbB</fullName>
    </submittedName>
</protein>
<name>A0A370GKS9_9BACI</name>
<proteinExistence type="predicted"/>
<dbReference type="Pfam" id="PF14493">
    <property type="entry name" value="HTH_40"/>
    <property type="match status" value="1"/>
</dbReference>
<comment type="caution">
    <text evidence="2">The sequence shown here is derived from an EMBL/GenBank/DDBJ whole genome shotgun (WGS) entry which is preliminary data.</text>
</comment>
<dbReference type="InterPro" id="IPR029491">
    <property type="entry name" value="Helicase_HTH"/>
</dbReference>
<dbReference type="Proteomes" id="UP000255326">
    <property type="component" value="Unassembled WGS sequence"/>
</dbReference>
<organism evidence="2 3">
    <name type="scientific">Falsibacillus pallidus</name>
    <dbReference type="NCBI Taxonomy" id="493781"/>
    <lineage>
        <taxon>Bacteria</taxon>
        <taxon>Bacillati</taxon>
        <taxon>Bacillota</taxon>
        <taxon>Bacilli</taxon>
        <taxon>Bacillales</taxon>
        <taxon>Bacillaceae</taxon>
        <taxon>Falsibacillus</taxon>
    </lineage>
</organism>
<dbReference type="RefSeq" id="WP_158538359.1">
    <property type="nucleotide sequence ID" value="NZ_QQAY01000004.1"/>
</dbReference>
<dbReference type="OrthoDB" id="2354672at2"/>
<gene>
    <name evidence="2" type="ORF">DFR59_1044</name>
</gene>
<reference evidence="2 3" key="1">
    <citation type="submission" date="2018-07" db="EMBL/GenBank/DDBJ databases">
        <title>Genomic Encyclopedia of Type Strains, Phase IV (KMG-IV): sequencing the most valuable type-strain genomes for metagenomic binning, comparative biology and taxonomic classification.</title>
        <authorList>
            <person name="Goeker M."/>
        </authorList>
    </citation>
    <scope>NUCLEOTIDE SEQUENCE [LARGE SCALE GENOMIC DNA]</scope>
    <source>
        <strain evidence="2 3">DSM 25281</strain>
    </source>
</reference>
<accession>A0A370GKS9</accession>